<accession>A0A2A5J037</accession>
<evidence type="ECO:0000313" key="1">
    <source>
        <dbReference type="EMBL" id="PCK22732.1"/>
    </source>
</evidence>
<reference evidence="1 2" key="1">
    <citation type="submission" date="2017-07" db="EMBL/GenBank/DDBJ databases">
        <title>Draft sequence of Rhodococcus enclensis 23b-28.</title>
        <authorList>
            <person name="Besaury L."/>
            <person name="Sancelme M."/>
            <person name="Amato P."/>
            <person name="Lallement A."/>
            <person name="Delort A.-M."/>
        </authorList>
    </citation>
    <scope>NUCLEOTIDE SEQUENCE [LARGE SCALE GENOMIC DNA]</scope>
    <source>
        <strain evidence="1 2">23b-28</strain>
    </source>
</reference>
<gene>
    <name evidence="1" type="ORF">CHR55_31655</name>
</gene>
<dbReference type="Proteomes" id="UP000230886">
    <property type="component" value="Unassembled WGS sequence"/>
</dbReference>
<proteinExistence type="predicted"/>
<sequence length="83" mass="9172">MGRTDTVLDLPRSVRAIAVVVPRILVFLQCRDGRPLAFAFSPTDRAPIRRARASASAEVCTGKLEYLPAVDIRTIRLPAPDRQ</sequence>
<name>A0A2A5J037_RHOSG</name>
<comment type="caution">
    <text evidence="1">The sequence shown here is derived from an EMBL/GenBank/DDBJ whole genome shotgun (WGS) entry which is preliminary data.</text>
</comment>
<evidence type="ECO:0000313" key="2">
    <source>
        <dbReference type="Proteomes" id="UP000230886"/>
    </source>
</evidence>
<dbReference type="AlphaFoldDB" id="A0A2A5J037"/>
<dbReference type="EMBL" id="NOVD01000063">
    <property type="protein sequence ID" value="PCK22732.1"/>
    <property type="molecule type" value="Genomic_DNA"/>
</dbReference>
<protein>
    <submittedName>
        <fullName evidence="1">Uncharacterized protein</fullName>
    </submittedName>
</protein>
<organism evidence="1 2">
    <name type="scientific">Rhodococcus qingshengii</name>
    <dbReference type="NCBI Taxonomy" id="334542"/>
    <lineage>
        <taxon>Bacteria</taxon>
        <taxon>Bacillati</taxon>
        <taxon>Actinomycetota</taxon>
        <taxon>Actinomycetes</taxon>
        <taxon>Mycobacteriales</taxon>
        <taxon>Nocardiaceae</taxon>
        <taxon>Rhodococcus</taxon>
        <taxon>Rhodococcus erythropolis group</taxon>
    </lineage>
</organism>